<evidence type="ECO:0000313" key="2">
    <source>
        <dbReference type="EMBL" id="CAB4868719.1"/>
    </source>
</evidence>
<dbReference type="Pfam" id="PF23904">
    <property type="entry name" value="DUF7246"/>
    <property type="match status" value="1"/>
</dbReference>
<feature type="domain" description="DUF7246" evidence="1">
    <location>
        <begin position="34"/>
        <end position="76"/>
    </location>
</feature>
<evidence type="ECO:0000259" key="1">
    <source>
        <dbReference type="Pfam" id="PF23904"/>
    </source>
</evidence>
<dbReference type="AlphaFoldDB" id="A0A6J7DK68"/>
<dbReference type="InterPro" id="IPR055670">
    <property type="entry name" value="DUF7246"/>
</dbReference>
<reference evidence="2" key="1">
    <citation type="submission" date="2020-05" db="EMBL/GenBank/DDBJ databases">
        <authorList>
            <person name="Chiriac C."/>
            <person name="Salcher M."/>
            <person name="Ghai R."/>
            <person name="Kavagutti S V."/>
        </authorList>
    </citation>
    <scope>NUCLEOTIDE SEQUENCE</scope>
</reference>
<name>A0A6J7DK68_9ZZZZ</name>
<sequence>MARKKQPAVESKFIRLSSWSGLNEGDPVVVDSDRDKRGKFTFVAYVENKTTGDHWIEVRGGKPGEAKTRSFTLDQIYPADARKSGKLVKPSFVEAPRLPL</sequence>
<gene>
    <name evidence="2" type="ORF">UFOPK3381_00674</name>
</gene>
<dbReference type="EMBL" id="CAFBLN010000021">
    <property type="protein sequence ID" value="CAB4868719.1"/>
    <property type="molecule type" value="Genomic_DNA"/>
</dbReference>
<accession>A0A6J7DK68</accession>
<protein>
    <submittedName>
        <fullName evidence="2">Unannotated protein</fullName>
    </submittedName>
</protein>
<proteinExistence type="predicted"/>
<organism evidence="2">
    <name type="scientific">freshwater metagenome</name>
    <dbReference type="NCBI Taxonomy" id="449393"/>
    <lineage>
        <taxon>unclassified sequences</taxon>
        <taxon>metagenomes</taxon>
        <taxon>ecological metagenomes</taxon>
    </lineage>
</organism>